<feature type="compositionally biased region" description="Low complexity" evidence="1">
    <location>
        <begin position="115"/>
        <end position="148"/>
    </location>
</feature>
<proteinExistence type="predicted"/>
<feature type="non-terminal residue" evidence="2">
    <location>
        <position position="656"/>
    </location>
</feature>
<evidence type="ECO:0000313" key="3">
    <source>
        <dbReference type="Proteomes" id="UP000747399"/>
    </source>
</evidence>
<evidence type="ECO:0000256" key="1">
    <source>
        <dbReference type="SAM" id="MobiDB-lite"/>
    </source>
</evidence>
<reference evidence="2" key="1">
    <citation type="journal article" date="2021" name="Proc. Natl. Acad. Sci. U.S.A.">
        <title>Three genomes in the algal genus Volvox reveal the fate of a haploid sex-determining region after a transition to homothallism.</title>
        <authorList>
            <person name="Yamamoto K."/>
            <person name="Hamaji T."/>
            <person name="Kawai-Toyooka H."/>
            <person name="Matsuzaki R."/>
            <person name="Takahashi F."/>
            <person name="Nishimura Y."/>
            <person name="Kawachi M."/>
            <person name="Noguchi H."/>
            <person name="Minakuchi Y."/>
            <person name="Umen J.G."/>
            <person name="Toyoda A."/>
            <person name="Nozaki H."/>
        </authorList>
    </citation>
    <scope>NUCLEOTIDE SEQUENCE</scope>
    <source>
        <strain evidence="2">NIES-3780</strain>
    </source>
</reference>
<feature type="region of interest" description="Disordered" evidence="1">
    <location>
        <begin position="107"/>
        <end position="149"/>
    </location>
</feature>
<dbReference type="EMBL" id="BNCO01000024">
    <property type="protein sequence ID" value="GIL56391.1"/>
    <property type="molecule type" value="Genomic_DNA"/>
</dbReference>
<gene>
    <name evidence="2" type="ORF">Vafri_11760</name>
</gene>
<dbReference type="AlphaFoldDB" id="A0A8J4F3R6"/>
<dbReference type="Proteomes" id="UP000747399">
    <property type="component" value="Unassembled WGS sequence"/>
</dbReference>
<keyword evidence="3" id="KW-1185">Reference proteome</keyword>
<protein>
    <submittedName>
        <fullName evidence="2">Uncharacterized protein</fullName>
    </submittedName>
</protein>
<comment type="caution">
    <text evidence="2">The sequence shown here is derived from an EMBL/GenBank/DDBJ whole genome shotgun (WGS) entry which is preliminary data.</text>
</comment>
<dbReference type="SUPFAM" id="SSF81995">
    <property type="entry name" value="beta-sandwich domain of Sec23/24"/>
    <property type="match status" value="1"/>
</dbReference>
<sequence>AEAAAGAGLQVPIETSMAAAPGVPAALAAAFSGNGDDNSIGSGGGRRGSGVLLPVSRRKLLLGVPGPLCAVSLGPYGSVLVTSEAGLALSCSPHMKQMPCGVISASGGAVREEGQPPQQGRHQQPQQQHTQQVQKTRRQQQQDQQLVQEDQKAEMIDLRGTWGMAAGDCSPVRPITRNPPHPPFQGADVKIAALPSLFNISARLNLDDGEDCGNDRVAASSGGVGDGVRTMWDTSGSGAAVPKQLQLEQEGKVLAAPPKVVGEYPQSSASGYSASLCVVWPGRVGPGPIQADLDLLADSSSESHAGPGGGFCSLAPLQLQRPDLLSYCGALVLAASSVGPPLIATFRLAPFGGGLTLLSYLTPAWSSETICASRGRLRGLAAVLAAPPGGAAAAGGEGKGQCQPENWGTEYDSKGATGLTGSATGHGQVPLQPEATRGRVGGGGGGAEAILVVVVGEVESPPAGSGIFGFNRSGRPLGQKVAQLVASAHPLPPAAATAATATTAATANTIATSNTAAVAEDTEAAATASQKGQSASEVIRGPAPSVPRQADAVIELWETCRDGCAIGAKSCVVAAEERTETAATVAVSASATAGPTFEAVARAMSSQFTELLADFRRHLDQRLDALAGSLEAQAIRLSRIEAALKGRNQRGEEEDA</sequence>
<organism evidence="2 3">
    <name type="scientific">Volvox africanus</name>
    <dbReference type="NCBI Taxonomy" id="51714"/>
    <lineage>
        <taxon>Eukaryota</taxon>
        <taxon>Viridiplantae</taxon>
        <taxon>Chlorophyta</taxon>
        <taxon>core chlorophytes</taxon>
        <taxon>Chlorophyceae</taxon>
        <taxon>CS clade</taxon>
        <taxon>Chlamydomonadales</taxon>
        <taxon>Volvocaceae</taxon>
        <taxon>Volvox</taxon>
    </lineage>
</organism>
<dbReference type="PANTHER" id="PTHR13270:SF13">
    <property type="entry name" value="LIMPET, ISOFORM K"/>
    <property type="match status" value="1"/>
</dbReference>
<dbReference type="PANTHER" id="PTHR13270">
    <property type="entry name" value="PROTEIN C20ORF116-RELATED"/>
    <property type="match status" value="1"/>
</dbReference>
<evidence type="ECO:0000313" key="2">
    <source>
        <dbReference type="EMBL" id="GIL56391.1"/>
    </source>
</evidence>
<accession>A0A8J4F3R6</accession>
<name>A0A8J4F3R6_9CHLO</name>